<dbReference type="InterPro" id="IPR051095">
    <property type="entry name" value="Dros_DevTransReg"/>
</dbReference>
<keyword evidence="7" id="KW-1185">Reference proteome</keyword>
<dbReference type="InterPro" id="IPR011333">
    <property type="entry name" value="SKP1/BTB/POZ_sf"/>
</dbReference>
<evidence type="ECO:0000256" key="1">
    <source>
        <dbReference type="ARBA" id="ARBA00004123"/>
    </source>
</evidence>
<dbReference type="SUPFAM" id="SSF54695">
    <property type="entry name" value="POZ domain"/>
    <property type="match status" value="1"/>
</dbReference>
<feature type="domain" description="C2H2-type" evidence="6">
    <location>
        <begin position="467"/>
        <end position="495"/>
    </location>
</feature>
<dbReference type="Proteomes" id="UP000079169">
    <property type="component" value="Unplaced"/>
</dbReference>
<dbReference type="CTD" id="33343"/>
<dbReference type="RefSeq" id="XP_008487943.1">
    <property type="nucleotide sequence ID" value="XM_008489721.3"/>
</dbReference>
<dbReference type="FunFam" id="3.30.160.60:FF:002618">
    <property type="entry name" value="Bmp-induced factor"/>
    <property type="match status" value="1"/>
</dbReference>
<reference evidence="8" key="1">
    <citation type="submission" date="2025-08" db="UniProtKB">
        <authorList>
            <consortium name="RefSeq"/>
        </authorList>
    </citation>
    <scope>IDENTIFICATION</scope>
</reference>
<keyword evidence="2" id="KW-0539">Nucleus</keyword>
<evidence type="ECO:0000313" key="8">
    <source>
        <dbReference type="RefSeq" id="XP_008487943.1"/>
    </source>
</evidence>
<dbReference type="InterPro" id="IPR013087">
    <property type="entry name" value="Znf_C2H2_type"/>
</dbReference>
<dbReference type="InterPro" id="IPR000210">
    <property type="entry name" value="BTB/POZ_dom"/>
</dbReference>
<keyword evidence="3" id="KW-0479">Metal-binding</keyword>
<dbReference type="PANTHER" id="PTHR23110:SF94">
    <property type="entry name" value="ZINC FINGER PROTEIN CHINMO"/>
    <property type="match status" value="1"/>
</dbReference>
<feature type="compositionally biased region" description="Polar residues" evidence="4">
    <location>
        <begin position="278"/>
        <end position="289"/>
    </location>
</feature>
<dbReference type="PROSITE" id="PS00028">
    <property type="entry name" value="ZINC_FINGER_C2H2_1"/>
    <property type="match status" value="2"/>
</dbReference>
<feature type="compositionally biased region" description="Basic and acidic residues" evidence="4">
    <location>
        <begin position="391"/>
        <end position="402"/>
    </location>
</feature>
<dbReference type="Gene3D" id="3.30.160.60">
    <property type="entry name" value="Classic Zinc Finger"/>
    <property type="match status" value="1"/>
</dbReference>
<evidence type="ECO:0000256" key="3">
    <source>
        <dbReference type="PROSITE-ProRule" id="PRU00042"/>
    </source>
</evidence>
<keyword evidence="3" id="KW-0862">Zinc</keyword>
<dbReference type="GO" id="GO:0048513">
    <property type="term" value="P:animal organ development"/>
    <property type="evidence" value="ECO:0007669"/>
    <property type="project" value="UniProtKB-ARBA"/>
</dbReference>
<dbReference type="GO" id="GO:0006357">
    <property type="term" value="P:regulation of transcription by RNA polymerase II"/>
    <property type="evidence" value="ECO:0007669"/>
    <property type="project" value="TreeGrafter"/>
</dbReference>
<dbReference type="CDD" id="cd18315">
    <property type="entry name" value="BTB_POZ_BAB-like"/>
    <property type="match status" value="1"/>
</dbReference>
<feature type="compositionally biased region" description="Basic and acidic residues" evidence="4">
    <location>
        <begin position="368"/>
        <end position="384"/>
    </location>
</feature>
<feature type="region of interest" description="Disordered" evidence="4">
    <location>
        <begin position="128"/>
        <end position="170"/>
    </location>
</feature>
<keyword evidence="3" id="KW-0863">Zinc-finger</keyword>
<evidence type="ECO:0000259" key="6">
    <source>
        <dbReference type="PROSITE" id="PS50157"/>
    </source>
</evidence>
<name>A0A1S3DTZ6_DIACI</name>
<protein>
    <submittedName>
        <fullName evidence="8">Zinc finger protein chinmo</fullName>
    </submittedName>
</protein>
<dbReference type="PANTHER" id="PTHR23110">
    <property type="entry name" value="BTB DOMAIN TRANSCRIPTION FACTOR"/>
    <property type="match status" value="1"/>
</dbReference>
<comment type="subcellular location">
    <subcellularLocation>
        <location evidence="1">Nucleus</location>
    </subcellularLocation>
</comment>
<feature type="compositionally biased region" description="Basic and acidic residues" evidence="4">
    <location>
        <begin position="263"/>
        <end position="277"/>
    </location>
</feature>
<dbReference type="Gene3D" id="3.30.710.10">
    <property type="entry name" value="Potassium Channel Kv1.1, Chain A"/>
    <property type="match status" value="1"/>
</dbReference>
<evidence type="ECO:0000313" key="7">
    <source>
        <dbReference type="Proteomes" id="UP000079169"/>
    </source>
</evidence>
<dbReference type="GO" id="GO:0003006">
    <property type="term" value="P:developmental process involved in reproduction"/>
    <property type="evidence" value="ECO:0007669"/>
    <property type="project" value="UniProtKB-ARBA"/>
</dbReference>
<dbReference type="OMA" id="ANHSPXE"/>
<dbReference type="Pfam" id="PF00651">
    <property type="entry name" value="BTB"/>
    <property type="match status" value="1"/>
</dbReference>
<feature type="domain" description="BTB" evidence="5">
    <location>
        <begin position="32"/>
        <end position="98"/>
    </location>
</feature>
<feature type="region of interest" description="Disordered" evidence="4">
    <location>
        <begin position="190"/>
        <end position="418"/>
    </location>
</feature>
<dbReference type="SMART" id="SM00225">
    <property type="entry name" value="BTB"/>
    <property type="match status" value="1"/>
</dbReference>
<dbReference type="GO" id="GO:0048666">
    <property type="term" value="P:neuron development"/>
    <property type="evidence" value="ECO:0007669"/>
    <property type="project" value="UniProtKB-ARBA"/>
</dbReference>
<dbReference type="STRING" id="121845.A0A1S3DTZ6"/>
<dbReference type="SMART" id="SM00355">
    <property type="entry name" value="ZnF_C2H2"/>
    <property type="match status" value="2"/>
</dbReference>
<accession>A0A1S3DTZ6</accession>
<evidence type="ECO:0000256" key="4">
    <source>
        <dbReference type="SAM" id="MobiDB-lite"/>
    </source>
</evidence>
<dbReference type="PROSITE" id="PS50157">
    <property type="entry name" value="ZINC_FINGER_C2H2_2"/>
    <property type="match status" value="2"/>
</dbReference>
<dbReference type="Pfam" id="PF00096">
    <property type="entry name" value="zf-C2H2"/>
    <property type="match status" value="1"/>
</dbReference>
<evidence type="ECO:0000256" key="2">
    <source>
        <dbReference type="ARBA" id="ARBA00023242"/>
    </source>
</evidence>
<feature type="compositionally biased region" description="Low complexity" evidence="4">
    <location>
        <begin position="348"/>
        <end position="358"/>
    </location>
</feature>
<feature type="compositionally biased region" description="Low complexity" evidence="4">
    <location>
        <begin position="244"/>
        <end position="256"/>
    </location>
</feature>
<dbReference type="SUPFAM" id="SSF57667">
    <property type="entry name" value="beta-beta-alpha zinc fingers"/>
    <property type="match status" value="1"/>
</dbReference>
<gene>
    <name evidence="8" type="primary">LOC103524689</name>
</gene>
<feature type="compositionally biased region" description="Low complexity" evidence="4">
    <location>
        <begin position="290"/>
        <end position="302"/>
    </location>
</feature>
<dbReference type="PROSITE" id="PS50097">
    <property type="entry name" value="BTB"/>
    <property type="match status" value="1"/>
</dbReference>
<sequence length="512" mass="56226">MDPQQQFCLKWSSFGNNLVTTFETLFKSESLTDVTLFCEGVTFKAHKIILAACSKHFQDLFEAAPFCPNILIILDGTSSGNMSALLEFMYKGEVHVSQESLSGFLKAAESLQIKGLSIEQERLVSQNNSRVSDMRVGGGSGKSTPSSVKLISNDNGDMSEGMHPPSTTSSYSSILSPYIAHYRNSVFDSQRGVSVTGGGGQGPPTSSSPYDHPPPRKRHHRSPSDSNQRASVLRVGSLPERESPLPLTYPSPLLSPHEYSQQFHRDRETDRSNDHLDSSNSSTLPFTQNESVAVESTASTTSQNSRSSPDWRGKAQESSSSCPEDLRIKTEPRGSSAGPGSSGGGGANDSSSSSSLHNSRSEPAPSHDSNHHGSSEDSWRDRDSNPLNPKQTEHNPGREERGGTVWNSTTQPPPFQTNQEISNAHKSAIATTTPTGKKLQCPYCERLYGYETNLRAHIRQRHQGIRAPCPYCTRTFTRNNTVRRHIAREHKNELNNLNAKAYQLSQVQNHNL</sequence>
<organism evidence="7 8">
    <name type="scientific">Diaphorina citri</name>
    <name type="common">Asian citrus psyllid</name>
    <dbReference type="NCBI Taxonomy" id="121845"/>
    <lineage>
        <taxon>Eukaryota</taxon>
        <taxon>Metazoa</taxon>
        <taxon>Ecdysozoa</taxon>
        <taxon>Arthropoda</taxon>
        <taxon>Hexapoda</taxon>
        <taxon>Insecta</taxon>
        <taxon>Pterygota</taxon>
        <taxon>Neoptera</taxon>
        <taxon>Paraneoptera</taxon>
        <taxon>Hemiptera</taxon>
        <taxon>Sternorrhyncha</taxon>
        <taxon>Psylloidea</taxon>
        <taxon>Psyllidae</taxon>
        <taxon>Diaphorininae</taxon>
        <taxon>Diaphorina</taxon>
    </lineage>
</organism>
<evidence type="ECO:0000259" key="5">
    <source>
        <dbReference type="PROSITE" id="PS50097"/>
    </source>
</evidence>
<dbReference type="KEGG" id="dci:103524689"/>
<dbReference type="GeneID" id="103524689"/>
<dbReference type="PaxDb" id="121845-A0A1S3DTZ6"/>
<proteinExistence type="predicted"/>
<dbReference type="InterPro" id="IPR036236">
    <property type="entry name" value="Znf_C2H2_sf"/>
</dbReference>
<dbReference type="AlphaFoldDB" id="A0A1S3DTZ6"/>
<feature type="compositionally biased region" description="Polar residues" evidence="4">
    <location>
        <begin position="405"/>
        <end position="418"/>
    </location>
</feature>
<dbReference type="GO" id="GO:0008270">
    <property type="term" value="F:zinc ion binding"/>
    <property type="evidence" value="ECO:0007669"/>
    <property type="project" value="UniProtKB-KW"/>
</dbReference>
<dbReference type="OrthoDB" id="10261408at2759"/>
<dbReference type="GO" id="GO:0005634">
    <property type="term" value="C:nucleus"/>
    <property type="evidence" value="ECO:0007669"/>
    <property type="project" value="UniProtKB-SubCell"/>
</dbReference>
<feature type="compositionally biased region" description="Polar residues" evidence="4">
    <location>
        <begin position="142"/>
        <end position="156"/>
    </location>
</feature>
<feature type="domain" description="C2H2-type" evidence="6">
    <location>
        <begin position="439"/>
        <end position="467"/>
    </location>
</feature>